<dbReference type="PANTHER" id="PTHR43283:SF7">
    <property type="entry name" value="BETA-LACTAMASE-RELATED DOMAIN-CONTAINING PROTEIN"/>
    <property type="match status" value="1"/>
</dbReference>
<evidence type="ECO:0000259" key="1">
    <source>
        <dbReference type="Pfam" id="PF00144"/>
    </source>
</evidence>
<organism evidence="2 3">
    <name type="scientific">Pedobacter cryoconitis</name>
    <dbReference type="NCBI Taxonomy" id="188932"/>
    <lineage>
        <taxon>Bacteria</taxon>
        <taxon>Pseudomonadati</taxon>
        <taxon>Bacteroidota</taxon>
        <taxon>Sphingobacteriia</taxon>
        <taxon>Sphingobacteriales</taxon>
        <taxon>Sphingobacteriaceae</taxon>
        <taxon>Pedobacter</taxon>
    </lineage>
</organism>
<evidence type="ECO:0000313" key="3">
    <source>
        <dbReference type="Proteomes" id="UP000537204"/>
    </source>
</evidence>
<accession>A0A7W9E0H4</accession>
<name>A0A7W9E0H4_9SPHI</name>
<dbReference type="Proteomes" id="UP000537204">
    <property type="component" value="Unassembled WGS sequence"/>
</dbReference>
<dbReference type="AlphaFoldDB" id="A0A7W9E0H4"/>
<dbReference type="SUPFAM" id="SSF56601">
    <property type="entry name" value="beta-lactamase/transpeptidase-like"/>
    <property type="match status" value="1"/>
</dbReference>
<gene>
    <name evidence="2" type="ORF">HDE68_003199</name>
</gene>
<dbReference type="Gene3D" id="3.40.710.10">
    <property type="entry name" value="DD-peptidase/beta-lactamase superfamily"/>
    <property type="match status" value="1"/>
</dbReference>
<dbReference type="Pfam" id="PF00144">
    <property type="entry name" value="Beta-lactamase"/>
    <property type="match status" value="1"/>
</dbReference>
<protein>
    <recommendedName>
        <fullName evidence="1">Beta-lactamase-related domain-containing protein</fullName>
    </recommendedName>
</protein>
<reference evidence="2 3" key="1">
    <citation type="submission" date="2020-08" db="EMBL/GenBank/DDBJ databases">
        <title>Genomic Encyclopedia of Type Strains, Phase IV (KMG-V): Genome sequencing to study the core and pangenomes of soil and plant-associated prokaryotes.</title>
        <authorList>
            <person name="Whitman W."/>
        </authorList>
    </citation>
    <scope>NUCLEOTIDE SEQUENCE [LARGE SCALE GENOMIC DNA]</scope>
    <source>
        <strain evidence="2 3">S3M1</strain>
    </source>
</reference>
<dbReference type="PANTHER" id="PTHR43283">
    <property type="entry name" value="BETA-LACTAMASE-RELATED"/>
    <property type="match status" value="1"/>
</dbReference>
<feature type="domain" description="Beta-lactamase-related" evidence="1">
    <location>
        <begin position="72"/>
        <end position="361"/>
    </location>
</feature>
<proteinExistence type="predicted"/>
<dbReference type="InterPro" id="IPR012338">
    <property type="entry name" value="Beta-lactam/transpept-like"/>
</dbReference>
<dbReference type="RefSeq" id="WP_183883175.1">
    <property type="nucleotide sequence ID" value="NZ_JACHCE010000005.1"/>
</dbReference>
<comment type="caution">
    <text evidence="2">The sequence shown here is derived from an EMBL/GenBank/DDBJ whole genome shotgun (WGS) entry which is preliminary data.</text>
</comment>
<dbReference type="InterPro" id="IPR001466">
    <property type="entry name" value="Beta-lactam-related"/>
</dbReference>
<dbReference type="EMBL" id="JACHCE010000005">
    <property type="protein sequence ID" value="MBB5637284.1"/>
    <property type="molecule type" value="Genomic_DNA"/>
</dbReference>
<sequence>MSKNFQTANDENLANIANWKISPFSRWAFHHVHQLIPTIAIENDIHQINFLKKASKSIKGIILKLLLKATATDAIVILHEGKIVYESYKNGNNEHTRHILMSATKAVVGLIAGILEYQGDIDLSISVSSYIPQTSGTVYQDITLRQLLDMQSGVEFDEDQQKHYDISTNWEPVPEGYKPGNLHEFYTSLKHSGKSNHGYFSYVSANTDLLGWAMESATGKTFNSLLSDLLWKPMGAEKDACLTVDIDGFPRCTGGLCTTARDFALIGQLIADGGVRHSKQIIPLSVIEDITNNGDSNAWEKGQWGKAFAPISKNMNYRSGWYLMNDKPRLMFAMGIYGQNLFVDRTNNIVIAKFSSWKKPTDYIALPLTHLMVKRVRKLLNKGL</sequence>
<dbReference type="InterPro" id="IPR050789">
    <property type="entry name" value="Diverse_Enzym_Activities"/>
</dbReference>
<evidence type="ECO:0000313" key="2">
    <source>
        <dbReference type="EMBL" id="MBB5637284.1"/>
    </source>
</evidence>